<keyword evidence="1" id="KW-0472">Membrane</keyword>
<organism evidence="2 3">
    <name type="scientific">Canariomyces notabilis</name>
    <dbReference type="NCBI Taxonomy" id="2074819"/>
    <lineage>
        <taxon>Eukaryota</taxon>
        <taxon>Fungi</taxon>
        <taxon>Dikarya</taxon>
        <taxon>Ascomycota</taxon>
        <taxon>Pezizomycotina</taxon>
        <taxon>Sordariomycetes</taxon>
        <taxon>Sordariomycetidae</taxon>
        <taxon>Sordariales</taxon>
        <taxon>Chaetomiaceae</taxon>
        <taxon>Canariomyces</taxon>
    </lineage>
</organism>
<gene>
    <name evidence="2" type="ORF">N656DRAFT_461578</name>
</gene>
<feature type="transmembrane region" description="Helical" evidence="1">
    <location>
        <begin position="66"/>
        <end position="89"/>
    </location>
</feature>
<dbReference type="Proteomes" id="UP001302812">
    <property type="component" value="Unassembled WGS sequence"/>
</dbReference>
<comment type="caution">
    <text evidence="2">The sequence shown here is derived from an EMBL/GenBank/DDBJ whole genome shotgun (WGS) entry which is preliminary data.</text>
</comment>
<reference evidence="2" key="2">
    <citation type="submission" date="2023-05" db="EMBL/GenBank/DDBJ databases">
        <authorList>
            <consortium name="Lawrence Berkeley National Laboratory"/>
            <person name="Steindorff A."/>
            <person name="Hensen N."/>
            <person name="Bonometti L."/>
            <person name="Westerberg I."/>
            <person name="Brannstrom I.O."/>
            <person name="Guillou S."/>
            <person name="Cros-Aarteil S."/>
            <person name="Calhoun S."/>
            <person name="Haridas S."/>
            <person name="Kuo A."/>
            <person name="Mondo S."/>
            <person name="Pangilinan J."/>
            <person name="Riley R."/>
            <person name="Labutti K."/>
            <person name="Andreopoulos B."/>
            <person name="Lipzen A."/>
            <person name="Chen C."/>
            <person name="Yanf M."/>
            <person name="Daum C."/>
            <person name="Ng V."/>
            <person name="Clum A."/>
            <person name="Ohm R."/>
            <person name="Martin F."/>
            <person name="Silar P."/>
            <person name="Natvig D."/>
            <person name="Lalanne C."/>
            <person name="Gautier V."/>
            <person name="Ament-Velasquez S.L."/>
            <person name="Kruys A."/>
            <person name="Hutchinson M.I."/>
            <person name="Powell A.J."/>
            <person name="Barry K."/>
            <person name="Miller A.N."/>
            <person name="Grigoriev I.V."/>
            <person name="Debuchy R."/>
            <person name="Gladieux P."/>
            <person name="Thoren M.H."/>
            <person name="Johannesson H."/>
        </authorList>
    </citation>
    <scope>NUCLEOTIDE SEQUENCE</scope>
    <source>
        <strain evidence="2">CBS 508.74</strain>
    </source>
</reference>
<evidence type="ECO:0000313" key="3">
    <source>
        <dbReference type="Proteomes" id="UP001302812"/>
    </source>
</evidence>
<evidence type="ECO:0000313" key="2">
    <source>
        <dbReference type="EMBL" id="KAK4107875.1"/>
    </source>
</evidence>
<accession>A0AAN6T7C2</accession>
<proteinExistence type="predicted"/>
<dbReference type="GeneID" id="89933849"/>
<name>A0AAN6T7C2_9PEZI</name>
<sequence length="98" mass="10775">MVRKTCSALEPPSTMIVVPYPAQVMRLRDGGQGQIFFDTSLLYTSYCSILYQGAGDETGKYSKRKAFLGICIILVVILPCPEATIKIVALESRWGIKG</sequence>
<protein>
    <submittedName>
        <fullName evidence="2">Uncharacterized protein</fullName>
    </submittedName>
</protein>
<evidence type="ECO:0000256" key="1">
    <source>
        <dbReference type="SAM" id="Phobius"/>
    </source>
</evidence>
<keyword evidence="3" id="KW-1185">Reference proteome</keyword>
<dbReference type="EMBL" id="MU853368">
    <property type="protein sequence ID" value="KAK4107875.1"/>
    <property type="molecule type" value="Genomic_DNA"/>
</dbReference>
<keyword evidence="1" id="KW-0812">Transmembrane</keyword>
<dbReference type="RefSeq" id="XP_064665445.1">
    <property type="nucleotide sequence ID" value="XM_064809725.1"/>
</dbReference>
<reference evidence="2" key="1">
    <citation type="journal article" date="2023" name="Mol. Phylogenet. Evol.">
        <title>Genome-scale phylogeny and comparative genomics of the fungal order Sordariales.</title>
        <authorList>
            <person name="Hensen N."/>
            <person name="Bonometti L."/>
            <person name="Westerberg I."/>
            <person name="Brannstrom I.O."/>
            <person name="Guillou S."/>
            <person name="Cros-Aarteil S."/>
            <person name="Calhoun S."/>
            <person name="Haridas S."/>
            <person name="Kuo A."/>
            <person name="Mondo S."/>
            <person name="Pangilinan J."/>
            <person name="Riley R."/>
            <person name="LaButti K."/>
            <person name="Andreopoulos B."/>
            <person name="Lipzen A."/>
            <person name="Chen C."/>
            <person name="Yan M."/>
            <person name="Daum C."/>
            <person name="Ng V."/>
            <person name="Clum A."/>
            <person name="Steindorff A."/>
            <person name="Ohm R.A."/>
            <person name="Martin F."/>
            <person name="Silar P."/>
            <person name="Natvig D.O."/>
            <person name="Lalanne C."/>
            <person name="Gautier V."/>
            <person name="Ament-Velasquez S.L."/>
            <person name="Kruys A."/>
            <person name="Hutchinson M.I."/>
            <person name="Powell A.J."/>
            <person name="Barry K."/>
            <person name="Miller A.N."/>
            <person name="Grigoriev I.V."/>
            <person name="Debuchy R."/>
            <person name="Gladieux P."/>
            <person name="Hiltunen Thoren M."/>
            <person name="Johannesson H."/>
        </authorList>
    </citation>
    <scope>NUCLEOTIDE SEQUENCE</scope>
    <source>
        <strain evidence="2">CBS 508.74</strain>
    </source>
</reference>
<keyword evidence="1" id="KW-1133">Transmembrane helix</keyword>
<dbReference type="AlphaFoldDB" id="A0AAN6T7C2"/>